<comment type="caution">
    <text evidence="2">The sequence shown here is derived from an EMBL/GenBank/DDBJ whole genome shotgun (WGS) entry which is preliminary data.</text>
</comment>
<gene>
    <name evidence="2" type="ORF">R3P82_12805</name>
</gene>
<evidence type="ECO:0000313" key="3">
    <source>
        <dbReference type="Proteomes" id="UP001185873"/>
    </source>
</evidence>
<evidence type="ECO:0000313" key="2">
    <source>
        <dbReference type="EMBL" id="MDV6299990.1"/>
    </source>
</evidence>
<sequence length="65" mass="6925">MADTNTYRGDELLTPAQAIALAHISKSTLLRAEGAGKIVPLRTPGGHRRYRRADVEALLTGNPAA</sequence>
<dbReference type="InterPro" id="IPR041657">
    <property type="entry name" value="HTH_17"/>
</dbReference>
<name>A0AAE4QXF8_9ACTN</name>
<dbReference type="Pfam" id="PF12728">
    <property type="entry name" value="HTH_17"/>
    <property type="match status" value="1"/>
</dbReference>
<dbReference type="InterPro" id="IPR009061">
    <property type="entry name" value="DNA-bd_dom_put_sf"/>
</dbReference>
<dbReference type="AlphaFoldDB" id="A0AAE4QXF8"/>
<dbReference type="SUPFAM" id="SSF46955">
    <property type="entry name" value="Putative DNA-binding domain"/>
    <property type="match status" value="1"/>
</dbReference>
<feature type="domain" description="Helix-turn-helix" evidence="1">
    <location>
        <begin position="12"/>
        <end position="62"/>
    </location>
</feature>
<dbReference type="RefSeq" id="WP_317470649.1">
    <property type="nucleotide sequence ID" value="NZ_JAWLKJ010000003.1"/>
</dbReference>
<dbReference type="Gene3D" id="1.10.1660.10">
    <property type="match status" value="1"/>
</dbReference>
<dbReference type="EMBL" id="JAWLKJ010000003">
    <property type="protein sequence ID" value="MDV6299990.1"/>
    <property type="molecule type" value="Genomic_DNA"/>
</dbReference>
<evidence type="ECO:0000259" key="1">
    <source>
        <dbReference type="Pfam" id="PF12728"/>
    </source>
</evidence>
<accession>A0AAE4QXF8</accession>
<dbReference type="Proteomes" id="UP001185873">
    <property type="component" value="Unassembled WGS sequence"/>
</dbReference>
<proteinExistence type="predicted"/>
<reference evidence="2" key="1">
    <citation type="submission" date="2023-10" db="EMBL/GenBank/DDBJ databases">
        <title>Development of a sustainable strategy for remediation of hydrocarbon-contaminated territories based on the waste exchange concept.</title>
        <authorList>
            <person name="Krivoruchko A."/>
        </authorList>
    </citation>
    <scope>NUCLEOTIDE SEQUENCE</scope>
    <source>
        <strain evidence="2">IEGM 1175</strain>
    </source>
</reference>
<organism evidence="2 3">
    <name type="scientific">Dietzia maris</name>
    <dbReference type="NCBI Taxonomy" id="37915"/>
    <lineage>
        <taxon>Bacteria</taxon>
        <taxon>Bacillati</taxon>
        <taxon>Actinomycetota</taxon>
        <taxon>Actinomycetes</taxon>
        <taxon>Mycobacteriales</taxon>
        <taxon>Dietziaceae</taxon>
        <taxon>Dietzia</taxon>
    </lineage>
</organism>
<protein>
    <submittedName>
        <fullName evidence="2">Helix-turn-helix domain-containing protein</fullName>
    </submittedName>
</protein>